<dbReference type="InterPro" id="IPR017896">
    <property type="entry name" value="4Fe4S_Fe-S-bd"/>
</dbReference>
<dbReference type="GO" id="GO:0046872">
    <property type="term" value="F:metal ion binding"/>
    <property type="evidence" value="ECO:0007669"/>
    <property type="project" value="UniProtKB-KW"/>
</dbReference>
<dbReference type="Pfam" id="PF13484">
    <property type="entry name" value="Fer4_16"/>
    <property type="match status" value="1"/>
</dbReference>
<keyword evidence="4" id="KW-0479">Metal-binding</keyword>
<organism evidence="10 11">
    <name type="scientific">Candidatus Merdimorpha stercoravium</name>
    <dbReference type="NCBI Taxonomy" id="2840863"/>
    <lineage>
        <taxon>Bacteria</taxon>
        <taxon>Pseudomonadati</taxon>
        <taxon>Bacteroidota</taxon>
        <taxon>Flavobacteriia</taxon>
        <taxon>Flavobacteriales</taxon>
        <taxon>Candidatus Merdimorpha</taxon>
    </lineage>
</organism>
<evidence type="ECO:0000256" key="6">
    <source>
        <dbReference type="ARBA" id="ARBA00023002"/>
    </source>
</evidence>
<sequence>MSPSPEELRRQIQSLALGQGFCACGIAPAEPLPEDARAIARWVEQGRNASLEYMARHADKREDIRRMVPGARSIICLAHSYLTDTSETVSRQTGVAKYALGEDYHTVLKDKMHRLCAELKKTAGEFSYRVFTDSAPVAERRLAQRAGLGWIGKSTQLILPGVGSYVLLSEIVTDLALPPDEPFPGSRCGACRRCQMACPTGALDGQGTLDARKCLSYATIESRDDLPEDLSEKLGGRVFGCDTCLDACPWNRHAGRTGEPRLQPLSALASLQKSQWLTLDKETFDRTFALSPLQRAGWEKIRRTAEKALKK</sequence>
<keyword evidence="7" id="KW-0408">Iron</keyword>
<reference evidence="10" key="2">
    <citation type="journal article" date="2021" name="PeerJ">
        <title>Extensive microbial diversity within the chicken gut microbiome revealed by metagenomics and culture.</title>
        <authorList>
            <person name="Gilroy R."/>
            <person name="Ravi A."/>
            <person name="Getino M."/>
            <person name="Pursley I."/>
            <person name="Horton D.L."/>
            <person name="Alikhan N.F."/>
            <person name="Baker D."/>
            <person name="Gharbi K."/>
            <person name="Hall N."/>
            <person name="Watson M."/>
            <person name="Adriaenssens E.M."/>
            <person name="Foster-Nyarko E."/>
            <person name="Jarju S."/>
            <person name="Secka A."/>
            <person name="Antonio M."/>
            <person name="Oren A."/>
            <person name="Chaudhuri R.R."/>
            <person name="La Ragione R."/>
            <person name="Hildebrand F."/>
            <person name="Pallen M.J."/>
        </authorList>
    </citation>
    <scope>NUCLEOTIDE SEQUENCE</scope>
    <source>
        <strain evidence="10">1383</strain>
    </source>
</reference>
<dbReference type="InterPro" id="IPR004453">
    <property type="entry name" value="QueG"/>
</dbReference>
<dbReference type="InterPro" id="IPR013542">
    <property type="entry name" value="QueG_DUF1730"/>
</dbReference>
<dbReference type="GO" id="GO:0008616">
    <property type="term" value="P:tRNA queuosine(34) biosynthetic process"/>
    <property type="evidence" value="ECO:0007669"/>
    <property type="project" value="UniProtKB-KW"/>
</dbReference>
<gene>
    <name evidence="10" type="primary">queG</name>
    <name evidence="10" type="ORF">IAC44_05725</name>
</gene>
<keyword evidence="1" id="KW-0004">4Fe-4S</keyword>
<keyword evidence="2" id="KW-0963">Cytoplasm</keyword>
<evidence type="ECO:0000313" key="11">
    <source>
        <dbReference type="Proteomes" id="UP000824161"/>
    </source>
</evidence>
<keyword evidence="6 10" id="KW-0560">Oxidoreductase</keyword>
<evidence type="ECO:0000256" key="1">
    <source>
        <dbReference type="ARBA" id="ARBA00022485"/>
    </source>
</evidence>
<protein>
    <submittedName>
        <fullName evidence="10">tRNA epoxyqueuosine(34) reductase QueG</fullName>
        <ecNumber evidence="10">1.17.99.6</ecNumber>
    </submittedName>
</protein>
<comment type="caution">
    <text evidence="10">The sequence shown here is derived from an EMBL/GenBank/DDBJ whole genome shotgun (WGS) entry which is preliminary data.</text>
</comment>
<reference evidence="10" key="1">
    <citation type="submission" date="2020-10" db="EMBL/GenBank/DDBJ databases">
        <authorList>
            <person name="Gilroy R."/>
        </authorList>
    </citation>
    <scope>NUCLEOTIDE SEQUENCE</scope>
    <source>
        <strain evidence="10">1383</strain>
    </source>
</reference>
<dbReference type="EC" id="1.17.99.6" evidence="10"/>
<keyword evidence="3" id="KW-0819">tRNA processing</keyword>
<dbReference type="SUPFAM" id="SSF46548">
    <property type="entry name" value="alpha-helical ferredoxin"/>
    <property type="match status" value="1"/>
</dbReference>
<evidence type="ECO:0000256" key="4">
    <source>
        <dbReference type="ARBA" id="ARBA00022723"/>
    </source>
</evidence>
<feature type="domain" description="4Fe-4S ferredoxin-type" evidence="9">
    <location>
        <begin position="178"/>
        <end position="208"/>
    </location>
</feature>
<proteinExistence type="predicted"/>
<dbReference type="PANTHER" id="PTHR30002">
    <property type="entry name" value="EPOXYQUEUOSINE REDUCTASE"/>
    <property type="match status" value="1"/>
</dbReference>
<evidence type="ECO:0000256" key="2">
    <source>
        <dbReference type="ARBA" id="ARBA00022490"/>
    </source>
</evidence>
<dbReference type="Proteomes" id="UP000824161">
    <property type="component" value="Unassembled WGS sequence"/>
</dbReference>
<evidence type="ECO:0000256" key="3">
    <source>
        <dbReference type="ARBA" id="ARBA00022694"/>
    </source>
</evidence>
<dbReference type="GO" id="GO:0052693">
    <property type="term" value="F:epoxyqueuosine reductase activity"/>
    <property type="evidence" value="ECO:0007669"/>
    <property type="project" value="UniProtKB-EC"/>
</dbReference>
<dbReference type="GO" id="GO:0051539">
    <property type="term" value="F:4 iron, 4 sulfur cluster binding"/>
    <property type="evidence" value="ECO:0007669"/>
    <property type="project" value="UniProtKB-KW"/>
</dbReference>
<name>A0A9D1HCC8_9FLAO</name>
<dbReference type="PANTHER" id="PTHR30002:SF4">
    <property type="entry name" value="EPOXYQUEUOSINE REDUCTASE"/>
    <property type="match status" value="1"/>
</dbReference>
<dbReference type="PROSITE" id="PS51379">
    <property type="entry name" value="4FE4S_FER_2"/>
    <property type="match status" value="1"/>
</dbReference>
<dbReference type="PROSITE" id="PS00198">
    <property type="entry name" value="4FE4S_FER_1"/>
    <property type="match status" value="1"/>
</dbReference>
<dbReference type="AlphaFoldDB" id="A0A9D1HCC8"/>
<dbReference type="NCBIfam" id="TIGR00276">
    <property type="entry name" value="tRNA epoxyqueuosine(34) reductase QueG"/>
    <property type="match status" value="1"/>
</dbReference>
<keyword evidence="5" id="KW-0671">Queuosine biosynthesis</keyword>
<dbReference type="EMBL" id="DVLY01000142">
    <property type="protein sequence ID" value="HIT98322.1"/>
    <property type="molecule type" value="Genomic_DNA"/>
</dbReference>
<dbReference type="Pfam" id="PF08331">
    <property type="entry name" value="QueG_DUF1730"/>
    <property type="match status" value="1"/>
</dbReference>
<evidence type="ECO:0000256" key="5">
    <source>
        <dbReference type="ARBA" id="ARBA00022785"/>
    </source>
</evidence>
<evidence type="ECO:0000259" key="9">
    <source>
        <dbReference type="PROSITE" id="PS51379"/>
    </source>
</evidence>
<accession>A0A9D1HCC8</accession>
<evidence type="ECO:0000256" key="7">
    <source>
        <dbReference type="ARBA" id="ARBA00023004"/>
    </source>
</evidence>
<dbReference type="InterPro" id="IPR017900">
    <property type="entry name" value="4Fe4S_Fe_S_CS"/>
</dbReference>
<dbReference type="Gene3D" id="3.30.70.20">
    <property type="match status" value="1"/>
</dbReference>
<evidence type="ECO:0000256" key="8">
    <source>
        <dbReference type="ARBA" id="ARBA00023014"/>
    </source>
</evidence>
<keyword evidence="8" id="KW-0411">Iron-sulfur</keyword>
<evidence type="ECO:0000313" key="10">
    <source>
        <dbReference type="EMBL" id="HIT98322.1"/>
    </source>
</evidence>